<proteinExistence type="predicted"/>
<reference evidence="1 2" key="1">
    <citation type="journal article" date="2015" name="Genome Announc.">
        <title>Complete Genome Sequencing of Protease-Producing Novel Arthrobacter sp. Strain IHBB 11108 Using PacBio Single-Molecule Real-Time Sequencing Technology.</title>
        <authorList>
            <person name="Kiran S."/>
            <person name="Swarnkar M.K."/>
            <person name="Pal M."/>
            <person name="Thakur R."/>
            <person name="Tewari R."/>
            <person name="Singh A.K."/>
            <person name="Gulati A."/>
        </authorList>
    </citation>
    <scope>NUCLEOTIDE SEQUENCE [LARGE SCALE GENOMIC DNA]</scope>
    <source>
        <strain evidence="1 2">IHBB 11108</strain>
    </source>
</reference>
<sequence length="353" mass="38616">MKTSKSSLARLRLLGQRLLGNSMGTPAEVVSWMLAMQAQDLPGALYSVGLRMQRPALSKVRAALDSGEVVRSWPMRGTLHLCPAEDLGWMLSLAAPRVIASLKTRHRELEISAADVAKAAELTLVAAGVPVSREELLTVLSAGGQAVAQQRGVHLLGLLCMQGHLVQGPVRGTKQLFVASEQWITHPRELERGEALAEYVRRYFRAHGPATIKDFCWWTKLTLQDARLGLAAVRQELAVLEVEGEEYFLAPEVLELPPASARSLLLLPGFDEFLLGYADRSAALAAEHAVRIVPGNNGMFMPTIVYGGRVVGTWRKPQSTKGEVELVPFEPLSPAVQRSAELAAGRYQLFMKR</sequence>
<dbReference type="PATRIC" id="fig|1618207.4.peg.2047"/>
<dbReference type="Proteomes" id="UP000061839">
    <property type="component" value="Chromosome"/>
</dbReference>
<evidence type="ECO:0008006" key="3">
    <source>
        <dbReference type="Google" id="ProtNLM"/>
    </source>
</evidence>
<evidence type="ECO:0000313" key="2">
    <source>
        <dbReference type="Proteomes" id="UP000061839"/>
    </source>
</evidence>
<dbReference type="RefSeq" id="WP_045075373.1">
    <property type="nucleotide sequence ID" value="NZ_CP011005.1"/>
</dbReference>
<dbReference type="PANTHER" id="PTHR38479:SF2">
    <property type="entry name" value="WINGED HELIX DNA-BINDING DOMAIN-CONTAINING PROTEIN"/>
    <property type="match status" value="1"/>
</dbReference>
<protein>
    <recommendedName>
        <fullName evidence="3">Winged helix DNA-binding domain-containing protein</fullName>
    </recommendedName>
</protein>
<dbReference type="EMBL" id="CP011005">
    <property type="protein sequence ID" value="AJT41777.1"/>
    <property type="molecule type" value="Genomic_DNA"/>
</dbReference>
<dbReference type="HOGENOM" id="CLU_047003_0_0_11"/>
<dbReference type="AlphaFoldDB" id="A0A0D4BZB2"/>
<dbReference type="PANTHER" id="PTHR38479">
    <property type="entry name" value="LMO0824 PROTEIN"/>
    <property type="match status" value="1"/>
</dbReference>
<name>A0A0D4BZB2_9MICC</name>
<dbReference type="InterPro" id="IPR009351">
    <property type="entry name" value="AlkZ-like"/>
</dbReference>
<dbReference type="OrthoDB" id="9148135at2"/>
<gene>
    <name evidence="1" type="ORF">UM93_10075</name>
</gene>
<accession>A0A0D4BZB2</accession>
<evidence type="ECO:0000313" key="1">
    <source>
        <dbReference type="EMBL" id="AJT41777.1"/>
    </source>
</evidence>
<dbReference type="KEGG" id="ari:UM93_10075"/>
<keyword evidence="2" id="KW-1185">Reference proteome</keyword>
<organism evidence="1 2">
    <name type="scientific">Psychromicrobium lacuslunae</name>
    <dbReference type="NCBI Taxonomy" id="1618207"/>
    <lineage>
        <taxon>Bacteria</taxon>
        <taxon>Bacillati</taxon>
        <taxon>Actinomycetota</taxon>
        <taxon>Actinomycetes</taxon>
        <taxon>Micrococcales</taxon>
        <taxon>Micrococcaceae</taxon>
        <taxon>Psychromicrobium</taxon>
    </lineage>
</organism>
<dbReference type="STRING" id="1618207.UM93_10075"/>
<dbReference type="Pfam" id="PF06224">
    <property type="entry name" value="AlkZ-like"/>
    <property type="match status" value="1"/>
</dbReference>